<dbReference type="RefSeq" id="WP_246031114.1">
    <property type="nucleotide sequence ID" value="NZ_MWIO01000026.1"/>
</dbReference>
<organism evidence="2 3">
    <name type="scientific">Rhodanobacter lindaniclasticus</name>
    <dbReference type="NCBI Taxonomy" id="75310"/>
    <lineage>
        <taxon>Bacteria</taxon>
        <taxon>Pseudomonadati</taxon>
        <taxon>Pseudomonadota</taxon>
        <taxon>Gammaproteobacteria</taxon>
        <taxon>Lysobacterales</taxon>
        <taxon>Rhodanobacteraceae</taxon>
        <taxon>Rhodanobacter</taxon>
    </lineage>
</organism>
<evidence type="ECO:0000313" key="3">
    <source>
        <dbReference type="Proteomes" id="UP000306317"/>
    </source>
</evidence>
<reference evidence="2 3" key="1">
    <citation type="submission" date="2017-02" db="EMBL/GenBank/DDBJ databases">
        <title>Whole genome sequencing of Rhodanobacter lindaniclasticus DSM 17932.</title>
        <authorList>
            <person name="Kumar S."/>
            <person name="Patil P."/>
            <person name="Patil P.B."/>
        </authorList>
    </citation>
    <scope>NUCLEOTIDE SEQUENCE [LARGE SCALE GENOMIC DNA]</scope>
    <source>
        <strain evidence="2 3">DSM 17932</strain>
    </source>
</reference>
<protein>
    <submittedName>
        <fullName evidence="2">Uncharacterized protein</fullName>
    </submittedName>
</protein>
<sequence length="467" mass="52190">MPSMRSILIVAALAGAWLAASATPAQAQSIPAWQERQMEAARKSDAIMQQASRRAGMLAQFQFMRDAYFSSQNSVFRVIFGQYLSWYQSFIGDYDDAARMFSIAQRPLPDDRPSPLDDPAYSAQPALSAIPKLARGYRAVFFNEAHNIPLTRTVTVQLLARLRAEGFDYFAAETVYQTDTKLQSRGYPTSNSGFYTEEPIAAEMVRTALKLGYKVIGYDALSNSTGDAREAEQARNIYRQVFKNDPNARLVVDAGYAHILEEGDFQGGMSMAEHLYRLTHLDVLTVEQTMLYGHPEASDDHPYYAPVMGRLHPAEPVVFIGKDGKPWSLRPGYDVSVWFPPQTTRRGRPTWASLGGERTPYYVSGEPCDRHYPCMVEARYASEGDDAIPADRLVLDPVPLNALSSERVVTDAKVPFSELYLRPGKYRVTYTDADATRLFSRTITIRKGDEASMKNRDGSSADPPPPR</sequence>
<gene>
    <name evidence="2" type="ORF">B1991_09140</name>
</gene>
<keyword evidence="1" id="KW-0732">Signal</keyword>
<dbReference type="EMBL" id="MWIO01000026">
    <property type="protein sequence ID" value="THD07435.1"/>
    <property type="molecule type" value="Genomic_DNA"/>
</dbReference>
<dbReference type="AlphaFoldDB" id="A0A4S3KFQ5"/>
<feature type="signal peptide" evidence="1">
    <location>
        <begin position="1"/>
        <end position="27"/>
    </location>
</feature>
<feature type="chain" id="PRO_5020922683" evidence="1">
    <location>
        <begin position="28"/>
        <end position="467"/>
    </location>
</feature>
<proteinExistence type="predicted"/>
<keyword evidence="3" id="KW-1185">Reference proteome</keyword>
<comment type="caution">
    <text evidence="2">The sequence shown here is derived from an EMBL/GenBank/DDBJ whole genome shotgun (WGS) entry which is preliminary data.</text>
</comment>
<name>A0A4S3KFQ5_9GAMM</name>
<accession>A0A4S3KFQ5</accession>
<evidence type="ECO:0000313" key="2">
    <source>
        <dbReference type="EMBL" id="THD07435.1"/>
    </source>
</evidence>
<dbReference type="Proteomes" id="UP000306317">
    <property type="component" value="Unassembled WGS sequence"/>
</dbReference>
<evidence type="ECO:0000256" key="1">
    <source>
        <dbReference type="SAM" id="SignalP"/>
    </source>
</evidence>